<keyword evidence="2" id="KW-1185">Reference proteome</keyword>
<dbReference type="AlphaFoldDB" id="A0A0D2P4G7"/>
<dbReference type="OMA" id="PARTWHP"/>
<protein>
    <recommendedName>
        <fullName evidence="3">CN hydrolase domain-containing protein</fullName>
    </recommendedName>
</protein>
<feature type="non-terminal residue" evidence="1">
    <location>
        <position position="410"/>
    </location>
</feature>
<reference evidence="2" key="1">
    <citation type="submission" date="2014-04" db="EMBL/GenBank/DDBJ databases">
        <title>Evolutionary Origins and Diversification of the Mycorrhizal Mutualists.</title>
        <authorList>
            <consortium name="DOE Joint Genome Institute"/>
            <consortium name="Mycorrhizal Genomics Consortium"/>
            <person name="Kohler A."/>
            <person name="Kuo A."/>
            <person name="Nagy L.G."/>
            <person name="Floudas D."/>
            <person name="Copeland A."/>
            <person name="Barry K.W."/>
            <person name="Cichocki N."/>
            <person name="Veneault-Fourrey C."/>
            <person name="LaButti K."/>
            <person name="Lindquist E.A."/>
            <person name="Lipzen A."/>
            <person name="Lundell T."/>
            <person name="Morin E."/>
            <person name="Murat C."/>
            <person name="Riley R."/>
            <person name="Ohm R."/>
            <person name="Sun H."/>
            <person name="Tunlid A."/>
            <person name="Henrissat B."/>
            <person name="Grigoriev I.V."/>
            <person name="Hibbett D.S."/>
            <person name="Martin F."/>
        </authorList>
    </citation>
    <scope>NUCLEOTIDE SEQUENCE [LARGE SCALE GENOMIC DNA]</scope>
    <source>
        <strain evidence="2">FD-334 SS-4</strain>
    </source>
</reference>
<dbReference type="EMBL" id="KN817530">
    <property type="protein sequence ID" value="KJA25809.1"/>
    <property type="molecule type" value="Genomic_DNA"/>
</dbReference>
<dbReference type="STRING" id="945553.A0A0D2P4G7"/>
<feature type="non-terminal residue" evidence="1">
    <location>
        <position position="1"/>
    </location>
</feature>
<dbReference type="OrthoDB" id="2626014at2759"/>
<evidence type="ECO:0000313" key="2">
    <source>
        <dbReference type="Proteomes" id="UP000054270"/>
    </source>
</evidence>
<dbReference type="InterPro" id="IPR036526">
    <property type="entry name" value="C-N_Hydrolase_sf"/>
</dbReference>
<name>A0A0D2P4G7_HYPSF</name>
<gene>
    <name evidence="1" type="ORF">HYPSUDRAFT_122084</name>
</gene>
<organism evidence="1 2">
    <name type="scientific">Hypholoma sublateritium (strain FD-334 SS-4)</name>
    <dbReference type="NCBI Taxonomy" id="945553"/>
    <lineage>
        <taxon>Eukaryota</taxon>
        <taxon>Fungi</taxon>
        <taxon>Dikarya</taxon>
        <taxon>Basidiomycota</taxon>
        <taxon>Agaricomycotina</taxon>
        <taxon>Agaricomycetes</taxon>
        <taxon>Agaricomycetidae</taxon>
        <taxon>Agaricales</taxon>
        <taxon>Agaricineae</taxon>
        <taxon>Strophariaceae</taxon>
        <taxon>Hypholoma</taxon>
    </lineage>
</organism>
<accession>A0A0D2P4G7</accession>
<dbReference type="Proteomes" id="UP000054270">
    <property type="component" value="Unassembled WGS sequence"/>
</dbReference>
<sequence>RLASSWSRVTLFPAVWATLWCTFSYINPVGHLATWSPADNVDAYNWLAPYLGPAGKDWLVAAWAVVISETITQWFMEENEGEYTPLLATSTSDNSLHSNKTATRGLAAFLAVLLVPYCISTNFPLPVSDIDIITPISVACVLPSFQKYQKHTLGLNDYIAESKTVAGLASIILWPEGAVTFKSAEERDSAFQEIRKITGTYVGVSFEETVANPDDPTGHQSVTRTGLAVLSSREKEPLLTYYKRHLVPVAESYRLHHSTLKPTLVDVELTRPKYIPGEKWGSAPNLKYRPLSITSSICLDFAMPTPFEALKGRPGLILAPARTWESTVGNAMWLQAKQRAAELDSMILWCDGGEGGVSGVAGGGFNDVTQVGSGTFVRTIAIPHPFDARRTFYARFGELSLVLFWILVIG</sequence>
<dbReference type="Gene3D" id="3.60.110.10">
    <property type="entry name" value="Carbon-nitrogen hydrolase"/>
    <property type="match status" value="1"/>
</dbReference>
<proteinExistence type="predicted"/>
<evidence type="ECO:0008006" key="3">
    <source>
        <dbReference type="Google" id="ProtNLM"/>
    </source>
</evidence>
<dbReference type="SUPFAM" id="SSF56317">
    <property type="entry name" value="Carbon-nitrogen hydrolase"/>
    <property type="match status" value="1"/>
</dbReference>
<evidence type="ECO:0000313" key="1">
    <source>
        <dbReference type="EMBL" id="KJA25809.1"/>
    </source>
</evidence>